<dbReference type="InterPro" id="IPR000215">
    <property type="entry name" value="Serpin_fam"/>
</dbReference>
<proteinExistence type="inferred from homology"/>
<evidence type="ECO:0000256" key="2">
    <source>
        <dbReference type="ARBA" id="ARBA00022690"/>
    </source>
</evidence>
<protein>
    <recommendedName>
        <fullName evidence="6">Serpin domain-containing protein</fullName>
    </recommendedName>
</protein>
<dbReference type="Proteomes" id="UP001353858">
    <property type="component" value="Unassembled WGS sequence"/>
</dbReference>
<dbReference type="InterPro" id="IPR042178">
    <property type="entry name" value="Serpin_sf_1"/>
</dbReference>
<keyword evidence="5" id="KW-0732">Signal</keyword>
<dbReference type="EMBL" id="JARPUR010000004">
    <property type="protein sequence ID" value="KAK4878222.1"/>
    <property type="molecule type" value="Genomic_DNA"/>
</dbReference>
<dbReference type="Gene3D" id="2.30.39.10">
    <property type="entry name" value="Alpha-1-antitrypsin, domain 1"/>
    <property type="match status" value="1"/>
</dbReference>
<dbReference type="PANTHER" id="PTHR11461">
    <property type="entry name" value="SERINE PROTEASE INHIBITOR, SERPIN"/>
    <property type="match status" value="1"/>
</dbReference>
<dbReference type="InterPro" id="IPR042185">
    <property type="entry name" value="Serpin_sf_2"/>
</dbReference>
<evidence type="ECO:0000256" key="5">
    <source>
        <dbReference type="SAM" id="SignalP"/>
    </source>
</evidence>
<feature type="signal peptide" evidence="5">
    <location>
        <begin position="1"/>
        <end position="17"/>
    </location>
</feature>
<keyword evidence="8" id="KW-1185">Reference proteome</keyword>
<evidence type="ECO:0000313" key="8">
    <source>
        <dbReference type="Proteomes" id="UP001353858"/>
    </source>
</evidence>
<dbReference type="SUPFAM" id="SSF56574">
    <property type="entry name" value="Serpins"/>
    <property type="match status" value="1"/>
</dbReference>
<dbReference type="InterPro" id="IPR023796">
    <property type="entry name" value="Serpin_dom"/>
</dbReference>
<dbReference type="InterPro" id="IPR036186">
    <property type="entry name" value="Serpin_sf"/>
</dbReference>
<dbReference type="Gene3D" id="3.30.497.10">
    <property type="entry name" value="Antithrombin, subunit I, domain 2"/>
    <property type="match status" value="1"/>
</dbReference>
<dbReference type="Pfam" id="PF00079">
    <property type="entry name" value="Serpin"/>
    <property type="match status" value="1"/>
</dbReference>
<dbReference type="AlphaFoldDB" id="A0AAN7SEM3"/>
<comment type="caution">
    <text evidence="7">The sequence shown here is derived from an EMBL/GenBank/DDBJ whole genome shotgun (WGS) entry which is preliminary data.</text>
</comment>
<dbReference type="SMART" id="SM00093">
    <property type="entry name" value="SERPIN"/>
    <property type="match status" value="1"/>
</dbReference>
<evidence type="ECO:0000313" key="7">
    <source>
        <dbReference type="EMBL" id="KAK4878222.1"/>
    </source>
</evidence>
<organism evidence="7 8">
    <name type="scientific">Aquatica leii</name>
    <dbReference type="NCBI Taxonomy" id="1421715"/>
    <lineage>
        <taxon>Eukaryota</taxon>
        <taxon>Metazoa</taxon>
        <taxon>Ecdysozoa</taxon>
        <taxon>Arthropoda</taxon>
        <taxon>Hexapoda</taxon>
        <taxon>Insecta</taxon>
        <taxon>Pterygota</taxon>
        <taxon>Neoptera</taxon>
        <taxon>Endopterygota</taxon>
        <taxon>Coleoptera</taxon>
        <taxon>Polyphaga</taxon>
        <taxon>Elateriformia</taxon>
        <taxon>Elateroidea</taxon>
        <taxon>Lampyridae</taxon>
        <taxon>Luciolinae</taxon>
        <taxon>Aquatica</taxon>
    </lineage>
</organism>
<dbReference type="PANTHER" id="PTHR11461:SF211">
    <property type="entry name" value="GH10112P-RELATED"/>
    <property type="match status" value="1"/>
</dbReference>
<reference evidence="8" key="1">
    <citation type="submission" date="2023-01" db="EMBL/GenBank/DDBJ databases">
        <title>Key to firefly adult light organ development and bioluminescence: homeobox transcription factors regulate luciferase expression and transportation to peroxisome.</title>
        <authorList>
            <person name="Fu X."/>
        </authorList>
    </citation>
    <scope>NUCLEOTIDE SEQUENCE [LARGE SCALE GENOMIC DNA]</scope>
</reference>
<evidence type="ECO:0000256" key="4">
    <source>
        <dbReference type="RuleBase" id="RU000411"/>
    </source>
</evidence>
<feature type="chain" id="PRO_5042874449" description="Serpin domain-containing protein" evidence="5">
    <location>
        <begin position="18"/>
        <end position="389"/>
    </location>
</feature>
<comment type="similarity">
    <text evidence="1 4">Belongs to the serpin family.</text>
</comment>
<evidence type="ECO:0000256" key="3">
    <source>
        <dbReference type="ARBA" id="ARBA00022900"/>
    </source>
</evidence>
<accession>A0AAN7SEM3</accession>
<dbReference type="PROSITE" id="PS00284">
    <property type="entry name" value="SERPIN"/>
    <property type="match status" value="1"/>
</dbReference>
<name>A0AAN7SEM3_9COLE</name>
<dbReference type="GO" id="GO:0004867">
    <property type="term" value="F:serine-type endopeptidase inhibitor activity"/>
    <property type="evidence" value="ECO:0007669"/>
    <property type="project" value="UniProtKB-KW"/>
</dbReference>
<gene>
    <name evidence="7" type="ORF">RN001_010728</name>
</gene>
<keyword evidence="2" id="KW-0646">Protease inhibitor</keyword>
<dbReference type="InterPro" id="IPR023795">
    <property type="entry name" value="Serpin_CS"/>
</dbReference>
<dbReference type="GO" id="GO:0005615">
    <property type="term" value="C:extracellular space"/>
    <property type="evidence" value="ECO:0007669"/>
    <property type="project" value="InterPro"/>
</dbReference>
<evidence type="ECO:0000256" key="1">
    <source>
        <dbReference type="ARBA" id="ARBA00009500"/>
    </source>
</evidence>
<evidence type="ECO:0000259" key="6">
    <source>
        <dbReference type="SMART" id="SM00093"/>
    </source>
</evidence>
<feature type="domain" description="Serpin" evidence="6">
    <location>
        <begin position="35"/>
        <end position="388"/>
    </location>
</feature>
<keyword evidence="3" id="KW-0722">Serine protease inhibitor</keyword>
<sequence length="389" mass="44251">MKILVGLFVFNVVIVWAIPQIPHIDFNYRNKQFSGHIYREVAKDNFGNFAICPISLELILSLLYVGARGQTAAEIAHTVYLPRNKSYLNPLIKPVLHELNNQPDVVTVNVADKVYVTNDVKLSQDFKNTALDVYNSDIENIDFRTPDVTVRKVNKWVSDQTNNYIRDLLVPSDVDSTTKAILVNTLFFKANWVKKFDKYKIRTHDFYVNERETVPVDMLDTVEDIKYHEDDDLRAKFIELPYDGHSLSMVIVLPERKYGLSHLEDNIHKVVHTHLSNMHSVLVKIPKFKIESTIKFIPILETLGITNLFTPNADLSGIAGENSKLYINNVIQKNIIEVNENGTVAASASATSMVGDSLPEREFIANHPFIYYIKSAVGILFIGRYAGHE</sequence>